<dbReference type="Pfam" id="PF19263">
    <property type="entry name" value="DUF5906"/>
    <property type="match status" value="1"/>
</dbReference>
<dbReference type="InterPro" id="IPR004968">
    <property type="entry name" value="DNA_primase/NTPase_C"/>
</dbReference>
<reference evidence="4 5" key="1">
    <citation type="journal article" date="2015" name="Genome Announc.">
        <title>Expanding the biotechnology potential of lactobacilli through comparative genomics of 213 strains and associated genera.</title>
        <authorList>
            <person name="Sun Z."/>
            <person name="Harris H.M."/>
            <person name="McCann A."/>
            <person name="Guo C."/>
            <person name="Argimon S."/>
            <person name="Zhang W."/>
            <person name="Yang X."/>
            <person name="Jeffery I.B."/>
            <person name="Cooney J.C."/>
            <person name="Kagawa T.F."/>
            <person name="Liu W."/>
            <person name="Song Y."/>
            <person name="Salvetti E."/>
            <person name="Wrobel A."/>
            <person name="Rasinkangas P."/>
            <person name="Parkhill J."/>
            <person name="Rea M.C."/>
            <person name="O'Sullivan O."/>
            <person name="Ritari J."/>
            <person name="Douillard F.P."/>
            <person name="Paul Ross R."/>
            <person name="Yang R."/>
            <person name="Briner A.E."/>
            <person name="Felis G.E."/>
            <person name="de Vos W.M."/>
            <person name="Barrangou R."/>
            <person name="Klaenhammer T.R."/>
            <person name="Caufield P.W."/>
            <person name="Cui Y."/>
            <person name="Zhang H."/>
            <person name="O'Toole P.W."/>
        </authorList>
    </citation>
    <scope>NUCLEOTIDE SEQUENCE [LARGE SCALE GENOMIC DNA]</scope>
    <source>
        <strain evidence="4 5">DSM 19682</strain>
    </source>
</reference>
<dbReference type="Proteomes" id="UP000051248">
    <property type="component" value="Unassembled WGS sequence"/>
</dbReference>
<dbReference type="PROSITE" id="PS51206">
    <property type="entry name" value="SF3_HELICASE_1"/>
    <property type="match status" value="1"/>
</dbReference>
<name>A0A0R1KGA5_9LACO</name>
<dbReference type="InterPro" id="IPR027417">
    <property type="entry name" value="P-loop_NTPase"/>
</dbReference>
<proteinExistence type="predicted"/>
<gene>
    <name evidence="4" type="ORF">FD03_GL000603</name>
</gene>
<dbReference type="Gene3D" id="3.40.50.300">
    <property type="entry name" value="P-loop containing nucleotide triphosphate hydrolases"/>
    <property type="match status" value="1"/>
</dbReference>
<evidence type="ECO:0000313" key="4">
    <source>
        <dbReference type="EMBL" id="KRK79473.1"/>
    </source>
</evidence>
<keyword evidence="5" id="KW-1185">Reference proteome</keyword>
<evidence type="ECO:0000256" key="1">
    <source>
        <dbReference type="ARBA" id="ARBA00022741"/>
    </source>
</evidence>
<comment type="caution">
    <text evidence="4">The sequence shown here is derived from an EMBL/GenBank/DDBJ whole genome shotgun (WGS) entry which is preliminary data.</text>
</comment>
<organism evidence="4 5">
    <name type="scientific">Companilactobacillus nodensis DSM 19682 = JCM 14932 = NBRC 107160</name>
    <dbReference type="NCBI Taxonomy" id="1423775"/>
    <lineage>
        <taxon>Bacteria</taxon>
        <taxon>Bacillati</taxon>
        <taxon>Bacillota</taxon>
        <taxon>Bacilli</taxon>
        <taxon>Lactobacillales</taxon>
        <taxon>Lactobacillaceae</taxon>
        <taxon>Companilactobacillus</taxon>
    </lineage>
</organism>
<dbReference type="SUPFAM" id="SSF52540">
    <property type="entry name" value="P-loop containing nucleoside triphosphate hydrolases"/>
    <property type="match status" value="1"/>
</dbReference>
<protein>
    <recommendedName>
        <fullName evidence="3">SF3 helicase domain-containing protein</fullName>
    </recommendedName>
</protein>
<dbReference type="Pfam" id="PF03288">
    <property type="entry name" value="Pox_D5"/>
    <property type="match status" value="1"/>
</dbReference>
<dbReference type="AlphaFoldDB" id="A0A0R1KGA5"/>
<dbReference type="InterPro" id="IPR045455">
    <property type="entry name" value="NrS-1_pol-like_helicase"/>
</dbReference>
<evidence type="ECO:0000313" key="5">
    <source>
        <dbReference type="Proteomes" id="UP000051248"/>
    </source>
</evidence>
<dbReference type="EMBL" id="AZDZ01000014">
    <property type="protein sequence ID" value="KRK79473.1"/>
    <property type="molecule type" value="Genomic_DNA"/>
</dbReference>
<sequence>MAEDLESFADAGYILTENDLVVDIDALSIDQIKEMIQIFNIKTQTVWTNRGVHFYFKKPQVFKGARSLTQLGFEVEYKHSGNTQSITVKQRGKAREIENAGVREELPDFLKPDRKSSNLLGLEEGEGRNPALFKQRMHLGNTKHWKQIINFINNTIFATPLPAEEMSEILRDSVDVKAEKDGESKIADVVMEERKVVKYAHQLYFKEGHEYLSDDEKLRAIIYEYCPGQKTRYVDEVLKQMDYRAKSVDESQVFDIRLNNGILREGKFIPIEYDDFTPYSINLEYDPDATPVKLVDDYLDMLSDHDTGYQNHILEVLGHTLIVNKEVKRLLAKFFFFVGDGGNGKGTLLAIIRKILDVKNCGSLSIDNMVDERYLNSLQGKLTNLGDDVEDEAIDNKKMKILKNISSCDFISLRKLYADSVSTELTPTLIFTSNHILKSFEKGVSYQRRVEWLPMYNKPKHKSGTFITDVTNDQALKYWLKLIVDGYQRLYKTKKFTDSSKIDDFNKQYHEDNNTALAYAQDLNKEDDVLGKRSPEIYEQYEVWCEENGYNVQGPKLFKDTICTNFHVELKVKKRNKKSQRIFVEFDE</sequence>
<dbReference type="PATRIC" id="fig|1423775.4.peg.615"/>
<feature type="domain" description="SF3 helicase" evidence="3">
    <location>
        <begin position="308"/>
        <end position="518"/>
    </location>
</feature>
<accession>A0A0R1KGA5</accession>
<dbReference type="GO" id="GO:0005524">
    <property type="term" value="F:ATP binding"/>
    <property type="evidence" value="ECO:0007669"/>
    <property type="project" value="UniProtKB-KW"/>
</dbReference>
<dbReference type="eggNOG" id="COG3378">
    <property type="taxonomic scope" value="Bacteria"/>
</dbReference>
<evidence type="ECO:0000256" key="2">
    <source>
        <dbReference type="ARBA" id="ARBA00022840"/>
    </source>
</evidence>
<dbReference type="InterPro" id="IPR014015">
    <property type="entry name" value="Helicase_SF3_DNA-vir"/>
</dbReference>
<keyword evidence="1" id="KW-0547">Nucleotide-binding</keyword>
<evidence type="ECO:0000259" key="3">
    <source>
        <dbReference type="PROSITE" id="PS51206"/>
    </source>
</evidence>
<dbReference type="STRING" id="1423775.FD03_GL000603"/>
<keyword evidence="2" id="KW-0067">ATP-binding</keyword>